<dbReference type="AlphaFoldDB" id="X1UG47"/>
<dbReference type="EMBL" id="BARW01018430">
    <property type="protein sequence ID" value="GAI98860.1"/>
    <property type="molecule type" value="Genomic_DNA"/>
</dbReference>
<accession>X1UG47</accession>
<organism evidence="1">
    <name type="scientific">marine sediment metagenome</name>
    <dbReference type="NCBI Taxonomy" id="412755"/>
    <lineage>
        <taxon>unclassified sequences</taxon>
        <taxon>metagenomes</taxon>
        <taxon>ecological metagenomes</taxon>
    </lineage>
</organism>
<sequence>KSNEELLASKLWGNAVDVPSGLPPTYLEVEFDEPVSIDDEVYICAYSTGTSASDFPIMHRQYPSVKPNEGYVQKNGTWEEDDFWDTAYRYTYIIPPLDIATTPATGVIYNLAILTSELTDDGGEDCDVRFQWGKTDAYGNDTPWQAGNNTGDIITQEIGGLLENTLYHFRAQGRNSGGTVNGYDLTFRTAKAAVGRGYALSRGLHIKRAIDVLEEASIAASAITALADSKGINLIEAPSSLTLTVEATYDAAATQGIKIHVRTSLTNYALGTHTGAD</sequence>
<gene>
    <name evidence="1" type="ORF">S12H4_31550</name>
</gene>
<protein>
    <recommendedName>
        <fullName evidence="2">Fibronectin type-III domain-containing protein</fullName>
    </recommendedName>
</protein>
<feature type="non-terminal residue" evidence="1">
    <location>
        <position position="1"/>
    </location>
</feature>
<comment type="caution">
    <text evidence="1">The sequence shown here is derived from an EMBL/GenBank/DDBJ whole genome shotgun (WGS) entry which is preliminary data.</text>
</comment>
<feature type="non-terminal residue" evidence="1">
    <location>
        <position position="277"/>
    </location>
</feature>
<proteinExistence type="predicted"/>
<evidence type="ECO:0000313" key="1">
    <source>
        <dbReference type="EMBL" id="GAI98860.1"/>
    </source>
</evidence>
<evidence type="ECO:0008006" key="2">
    <source>
        <dbReference type="Google" id="ProtNLM"/>
    </source>
</evidence>
<reference evidence="1" key="1">
    <citation type="journal article" date="2014" name="Front. Microbiol.">
        <title>High frequency of phylogenetically diverse reductive dehalogenase-homologous genes in deep subseafloor sedimentary metagenomes.</title>
        <authorList>
            <person name="Kawai M."/>
            <person name="Futagami T."/>
            <person name="Toyoda A."/>
            <person name="Takaki Y."/>
            <person name="Nishi S."/>
            <person name="Hori S."/>
            <person name="Arai W."/>
            <person name="Tsubouchi T."/>
            <person name="Morono Y."/>
            <person name="Uchiyama I."/>
            <person name="Ito T."/>
            <person name="Fujiyama A."/>
            <person name="Inagaki F."/>
            <person name="Takami H."/>
        </authorList>
    </citation>
    <scope>NUCLEOTIDE SEQUENCE</scope>
    <source>
        <strain evidence="1">Expedition CK06-06</strain>
    </source>
</reference>
<name>X1UG47_9ZZZZ</name>